<keyword evidence="1" id="KW-0812">Transmembrane</keyword>
<proteinExistence type="predicted"/>
<dbReference type="RefSeq" id="WP_051846237.1">
    <property type="nucleotide sequence ID" value="NZ_BJMM01000004.1"/>
</dbReference>
<feature type="transmembrane region" description="Helical" evidence="1">
    <location>
        <begin position="12"/>
        <end position="40"/>
    </location>
</feature>
<dbReference type="EMBL" id="BJMM01000004">
    <property type="protein sequence ID" value="GEB48908.1"/>
    <property type="molecule type" value="Genomic_DNA"/>
</dbReference>
<feature type="transmembrane region" description="Helical" evidence="1">
    <location>
        <begin position="119"/>
        <end position="137"/>
    </location>
</feature>
<evidence type="ECO:0008006" key="4">
    <source>
        <dbReference type="Google" id="ProtNLM"/>
    </source>
</evidence>
<keyword evidence="3" id="KW-1185">Reference proteome</keyword>
<sequence length="160" mass="17774">MPNLTRAPNRPLIIRLCLLFLILEGLVIGVHALFFPRYFYEEFFLGAGWLKAMGPYSEHLTMDAGALYLGMTVATFHAARRMTPDYVQGICIAQAVAAFPHMCYHIYHWRMSGFVDTIPQAGTLFVTVVIGLVGAFVSRRHEQETALARDAAAPAAATRN</sequence>
<organism evidence="2 3">
    <name type="scientific">Streptomyces cacaoi</name>
    <dbReference type="NCBI Taxonomy" id="1898"/>
    <lineage>
        <taxon>Bacteria</taxon>
        <taxon>Bacillati</taxon>
        <taxon>Actinomycetota</taxon>
        <taxon>Actinomycetes</taxon>
        <taxon>Kitasatosporales</taxon>
        <taxon>Streptomycetaceae</taxon>
        <taxon>Streptomyces</taxon>
    </lineage>
</organism>
<evidence type="ECO:0000313" key="2">
    <source>
        <dbReference type="EMBL" id="GEB48908.1"/>
    </source>
</evidence>
<feature type="transmembrane region" description="Helical" evidence="1">
    <location>
        <begin position="86"/>
        <end position="107"/>
    </location>
</feature>
<accession>A0A4Y3QWV0</accession>
<dbReference type="Proteomes" id="UP000319210">
    <property type="component" value="Unassembled WGS sequence"/>
</dbReference>
<reference evidence="2 3" key="1">
    <citation type="submission" date="2019-06" db="EMBL/GenBank/DDBJ databases">
        <title>Whole genome shotgun sequence of Streptomyces cacaoi subsp. cacaoi NBRC 12748.</title>
        <authorList>
            <person name="Hosoyama A."/>
            <person name="Uohara A."/>
            <person name="Ohji S."/>
            <person name="Ichikawa N."/>
        </authorList>
    </citation>
    <scope>NUCLEOTIDE SEQUENCE [LARGE SCALE GENOMIC DNA]</scope>
    <source>
        <strain evidence="2 3">NBRC 12748</strain>
    </source>
</reference>
<dbReference type="AlphaFoldDB" id="A0A4Y3QWV0"/>
<keyword evidence="1" id="KW-1133">Transmembrane helix</keyword>
<evidence type="ECO:0000256" key="1">
    <source>
        <dbReference type="SAM" id="Phobius"/>
    </source>
</evidence>
<evidence type="ECO:0000313" key="3">
    <source>
        <dbReference type="Proteomes" id="UP000319210"/>
    </source>
</evidence>
<protein>
    <recommendedName>
        <fullName evidence="4">DUF4345 domain-containing protein</fullName>
    </recommendedName>
</protein>
<name>A0A4Y3QWV0_STRCI</name>
<gene>
    <name evidence="2" type="ORF">SCA03_14590</name>
</gene>
<dbReference type="OrthoDB" id="74134at2"/>
<comment type="caution">
    <text evidence="2">The sequence shown here is derived from an EMBL/GenBank/DDBJ whole genome shotgun (WGS) entry which is preliminary data.</text>
</comment>
<feature type="transmembrane region" description="Helical" evidence="1">
    <location>
        <begin position="60"/>
        <end position="79"/>
    </location>
</feature>
<keyword evidence="1" id="KW-0472">Membrane</keyword>